<dbReference type="RefSeq" id="WP_268633056.1">
    <property type="nucleotide sequence ID" value="NZ_JAMDLY010000024.1"/>
</dbReference>
<name>A0ABT4EGW1_PAEAL</name>
<protein>
    <submittedName>
        <fullName evidence="1">Uncharacterized protein</fullName>
    </submittedName>
</protein>
<proteinExistence type="predicted"/>
<organism evidence="1 2">
    <name type="scientific">Paenibacillus alvei</name>
    <name type="common">Bacillus alvei</name>
    <dbReference type="NCBI Taxonomy" id="44250"/>
    <lineage>
        <taxon>Bacteria</taxon>
        <taxon>Bacillati</taxon>
        <taxon>Bacillota</taxon>
        <taxon>Bacilli</taxon>
        <taxon>Bacillales</taxon>
        <taxon>Paenibacillaceae</taxon>
        <taxon>Paenibacillus</taxon>
    </lineage>
</organism>
<accession>A0ABT4EGW1</accession>
<sequence length="72" mass="8375">MDLFDVLDAQRRVDAENWLTQISVQLAPNMNEEDFRKLSSSFRKMAGYETKQTPKFDDVGFEALKMQLKMGL</sequence>
<keyword evidence="2" id="KW-1185">Reference proteome</keyword>
<gene>
    <name evidence="1" type="ORF">M5X04_27095</name>
</gene>
<reference evidence="1 2" key="1">
    <citation type="submission" date="2022-05" db="EMBL/GenBank/DDBJ databases">
        <title>Genome Sequencing of Bee-Associated Microbes.</title>
        <authorList>
            <person name="Dunlap C."/>
        </authorList>
    </citation>
    <scope>NUCLEOTIDE SEQUENCE [LARGE SCALE GENOMIC DNA]</scope>
    <source>
        <strain evidence="1 2">NRRL NRS-750</strain>
    </source>
</reference>
<dbReference type="Proteomes" id="UP001527090">
    <property type="component" value="Unassembled WGS sequence"/>
</dbReference>
<dbReference type="EMBL" id="JAMDLY010000024">
    <property type="protein sequence ID" value="MCY9532981.1"/>
    <property type="molecule type" value="Genomic_DNA"/>
</dbReference>
<evidence type="ECO:0000313" key="2">
    <source>
        <dbReference type="Proteomes" id="UP001527090"/>
    </source>
</evidence>
<evidence type="ECO:0000313" key="1">
    <source>
        <dbReference type="EMBL" id="MCY9532981.1"/>
    </source>
</evidence>
<comment type="caution">
    <text evidence="1">The sequence shown here is derived from an EMBL/GenBank/DDBJ whole genome shotgun (WGS) entry which is preliminary data.</text>
</comment>